<evidence type="ECO:0000313" key="1">
    <source>
        <dbReference type="EMBL" id="HAE26510.1"/>
    </source>
</evidence>
<dbReference type="EMBL" id="DMAN01000110">
    <property type="protein sequence ID" value="HAE26510.1"/>
    <property type="molecule type" value="Genomic_DNA"/>
</dbReference>
<protein>
    <submittedName>
        <fullName evidence="1">Uncharacterized protein</fullName>
    </submittedName>
</protein>
<accession>A0A3B9GVQ8</accession>
<reference evidence="1 2" key="1">
    <citation type="journal article" date="2018" name="Nat. Biotechnol.">
        <title>A standardized bacterial taxonomy based on genome phylogeny substantially revises the tree of life.</title>
        <authorList>
            <person name="Parks D.H."/>
            <person name="Chuvochina M."/>
            <person name="Waite D.W."/>
            <person name="Rinke C."/>
            <person name="Skarshewski A."/>
            <person name="Chaumeil P.A."/>
            <person name="Hugenholtz P."/>
        </authorList>
    </citation>
    <scope>NUCLEOTIDE SEQUENCE [LARGE SCALE GENOMIC DNA]</scope>
    <source>
        <strain evidence="1">UBA8733</strain>
    </source>
</reference>
<proteinExistence type="predicted"/>
<dbReference type="Proteomes" id="UP000259610">
    <property type="component" value="Unassembled WGS sequence"/>
</dbReference>
<sequence length="1201" mass="132950">MTALAATPWTPAGASVWELSCRKDVTTKANEDYEKRTDVTPASDRASTVFVFATPRVWSGKEAWIAARRAEGAWKDVLAYDAEDIETWLDAASGVALEFAEDLGLTGPGLVSAQRYAREWVSASSPALTAEAIAEGRSDAIDELQLALRSRGDLPSRTRQIALFGDSVDEAVIFAAHYSGGAPVVVTAPSGWDYIEARQDIHIAIAAAPEFAIRYPQRAGLTVIVPYAKGDRRTMFAGQAGEESIVTIELPRPDMRSFQNALEKIGVETSDAGRLTQTCGRSWSVLRRQLACNPSIRRPAWLDHPSSRTLPLICLIGGWTDANEADKSFVETLAQRPYADIEADLADLAECNDPPIIRIDTVWKAKSPLELLALAAPRLNEAIVERFLTQAESILFEHDPALDLDHDKRWASHLFEKRRAYSSLLSGSVADALVKLSVRSGSDPVLENLMLDRRIANLVERTLKGASSDRWLSVSPYLPDLAEAAPETFLKALEGSLRLSDRPVAALFTETRGGGVTMVNYFWALMHAFERIAWAPHRLTRVALVLAELSRIPYDGNFGSDAYATLLQLFRAWLPQTNARLDQRMAALETLAKRSPDEAFRVAVDLLHRRDSASPAERPHWRDDDSGRADVTDDEYFGALRHAADLMIRLAEGNAERLGKCLNKLDLLGRDEQHRIYAAIETFIASDPSVEERQTLRDLLRGYVEHAKYGPLSGAALNAHLKRMIAYHDRLAPVKVEDRDAWLFQQNRRAAPTLGQKADWRANDEQITNWQEATVRELLGHGGFERLADFALSVEEPWRVGELAIRLATPPPDILTWIETAGPEFQWGAKSTQFLAGLMRVASTHNGDAARLAVFKTLPDRTPQDAAAILACFPVTRETWDLVEQLPETYAAAYWKAARPGHFMEGEEDLLYALTSLQSAGRPRTALLLIEHDSGRAPSPLIADLLEGILQGEEPEGQMPGRHGLQNLFKAMEDDGSFDRLRLAQLEFGYIKAFAYGDIRLLATLQREVASSPSLYVDLVSAIYSAEGDDRSKPPTDAEKATASNAYQILTGLRRIPGYLDDSSFEPAQFQNFADTALDLSGKCGRWNAFLSKFGELLAHTPDESSNWFPPAVADFIEDTDEDRLWSGFSIGVMNLSGGVRWVKGDGVFYDEKADRFDALATAWSTSHPKLAAAFAEIASSHRSRANRERVVHRVRQELGV</sequence>
<name>A0A3B9GVQ8_9PROT</name>
<organism evidence="1 2">
    <name type="scientific">Hyphomonas adhaerens</name>
    <dbReference type="NCBI Taxonomy" id="81029"/>
    <lineage>
        <taxon>Bacteria</taxon>
        <taxon>Pseudomonadati</taxon>
        <taxon>Pseudomonadota</taxon>
        <taxon>Alphaproteobacteria</taxon>
        <taxon>Hyphomonadales</taxon>
        <taxon>Hyphomonadaceae</taxon>
        <taxon>Hyphomonas</taxon>
    </lineage>
</organism>
<evidence type="ECO:0000313" key="2">
    <source>
        <dbReference type="Proteomes" id="UP000259610"/>
    </source>
</evidence>
<gene>
    <name evidence="1" type="ORF">DCG58_05070</name>
</gene>
<dbReference type="AlphaFoldDB" id="A0A3B9GVQ8"/>
<comment type="caution">
    <text evidence="1">The sequence shown here is derived from an EMBL/GenBank/DDBJ whole genome shotgun (WGS) entry which is preliminary data.</text>
</comment>